<sequence length="369" mass="39935">MPLSDRSNSSLGSGRPQQRRRKSPVSMYRMDYNVTDQPKTPRPLVRLEPKKTSPKATKPKAQAVSRTSNPAVAHNYSSSSFSTSVSGSSCGSEKSTSTSSLNSHAGSSRSALSFSLVPRMLGKRFRSSSVSTTISESPTTPTSISTLPSARQLAEKITMDTSLVDVPEASGESESDTVMGDLEIVEVRRELPPVPKGPVTSQTQSRRTSLTPPIKPALDILPERRPVSPDLPSPTRPSRSSKRPKTAPSRSLSSSFSPSIPTDASTQIPTIIIKSPDTVPRPSTADTRRNGSLASSILPTTSTVVIGPRPDSPFIDSTTFTPQSYFSDLTPDKSAPPLTFSRRERGQGWSGEWNRGDMREVIQRLRQLK</sequence>
<evidence type="ECO:0000313" key="2">
    <source>
        <dbReference type="EMBL" id="KAF5355421.1"/>
    </source>
</evidence>
<proteinExistence type="predicted"/>
<evidence type="ECO:0000256" key="1">
    <source>
        <dbReference type="SAM" id="MobiDB-lite"/>
    </source>
</evidence>
<dbReference type="OrthoDB" id="3232670at2759"/>
<name>A0A8H5FZY9_9AGAR</name>
<protein>
    <submittedName>
        <fullName evidence="2">Uncharacterized protein</fullName>
    </submittedName>
</protein>
<feature type="region of interest" description="Disordered" evidence="1">
    <location>
        <begin position="1"/>
        <end position="113"/>
    </location>
</feature>
<feature type="compositionally biased region" description="Low complexity" evidence="1">
    <location>
        <begin position="127"/>
        <end position="148"/>
    </location>
</feature>
<feature type="region of interest" description="Disordered" evidence="1">
    <location>
        <begin position="125"/>
        <end position="148"/>
    </location>
</feature>
<feature type="compositionally biased region" description="Low complexity" evidence="1">
    <location>
        <begin position="77"/>
        <end position="108"/>
    </location>
</feature>
<dbReference type="EMBL" id="JAACJN010000250">
    <property type="protein sequence ID" value="KAF5355421.1"/>
    <property type="molecule type" value="Genomic_DNA"/>
</dbReference>
<feature type="compositionally biased region" description="Polar residues" evidence="1">
    <location>
        <begin position="1"/>
        <end position="16"/>
    </location>
</feature>
<evidence type="ECO:0000313" key="3">
    <source>
        <dbReference type="Proteomes" id="UP000518752"/>
    </source>
</evidence>
<comment type="caution">
    <text evidence="2">The sequence shown here is derived from an EMBL/GenBank/DDBJ whole genome shotgun (WGS) entry which is preliminary data.</text>
</comment>
<feature type="region of interest" description="Disordered" evidence="1">
    <location>
        <begin position="187"/>
        <end position="295"/>
    </location>
</feature>
<organism evidence="2 3">
    <name type="scientific">Collybiopsis confluens</name>
    <dbReference type="NCBI Taxonomy" id="2823264"/>
    <lineage>
        <taxon>Eukaryota</taxon>
        <taxon>Fungi</taxon>
        <taxon>Dikarya</taxon>
        <taxon>Basidiomycota</taxon>
        <taxon>Agaricomycotina</taxon>
        <taxon>Agaricomycetes</taxon>
        <taxon>Agaricomycetidae</taxon>
        <taxon>Agaricales</taxon>
        <taxon>Marasmiineae</taxon>
        <taxon>Omphalotaceae</taxon>
        <taxon>Collybiopsis</taxon>
    </lineage>
</organism>
<gene>
    <name evidence="2" type="ORF">D9757_013166</name>
</gene>
<feature type="region of interest" description="Disordered" evidence="1">
    <location>
        <begin position="322"/>
        <end position="353"/>
    </location>
</feature>
<reference evidence="2 3" key="1">
    <citation type="journal article" date="2020" name="ISME J.">
        <title>Uncovering the hidden diversity of litter-decomposition mechanisms in mushroom-forming fungi.</title>
        <authorList>
            <person name="Floudas D."/>
            <person name="Bentzer J."/>
            <person name="Ahren D."/>
            <person name="Johansson T."/>
            <person name="Persson P."/>
            <person name="Tunlid A."/>
        </authorList>
    </citation>
    <scope>NUCLEOTIDE SEQUENCE [LARGE SCALE GENOMIC DNA]</scope>
    <source>
        <strain evidence="2 3">CBS 406.79</strain>
    </source>
</reference>
<feature type="compositionally biased region" description="Low complexity" evidence="1">
    <location>
        <begin position="246"/>
        <end position="265"/>
    </location>
</feature>
<dbReference type="Proteomes" id="UP000518752">
    <property type="component" value="Unassembled WGS sequence"/>
</dbReference>
<accession>A0A8H5FZY9</accession>
<dbReference type="AlphaFoldDB" id="A0A8H5FZY9"/>
<feature type="compositionally biased region" description="Low complexity" evidence="1">
    <location>
        <begin position="200"/>
        <end position="209"/>
    </location>
</feature>
<keyword evidence="3" id="KW-1185">Reference proteome</keyword>